<dbReference type="HOGENOM" id="CLU_669369_0_0_1"/>
<evidence type="ECO:0000256" key="1">
    <source>
        <dbReference type="ARBA" id="ARBA00023254"/>
    </source>
</evidence>
<dbReference type="GO" id="GO:0051321">
    <property type="term" value="P:meiotic cell cycle"/>
    <property type="evidence" value="ECO:0007669"/>
    <property type="project" value="UniProtKB-KW"/>
</dbReference>
<accession>R8BWC5</accession>
<sequence length="411" mass="46470">MPPDPDAVHGGSAHTAKTKRAKAVISFAVSAVKRVNETVEEPVKATKLADELQHYIKLVETSPRIQGLYGNVDLDTQGTKLWNLCISPRQADAQRANEALHERRLLLLNARVFAFQILDLSRYTPSSGYAQVLLLLNMALRAGVACLSGNNVDLARIALQRAADYNGHLQNLSQSQRLTQDEAWKEDQFDVAEHMFIAQVLVTALLGVQTTDGYEKAQNLVRYLKSEIGDKLVVLLLDLEVLIKAPDEVFDADAYARILERMMQIFNHQETNFKLLVYHIRKLHEKSPSDGVRILDMFLLTLNGQQCDASWIENLVITRMWMITSHRDSDSGIDEAQKLLHKLDKPLGAEGTVAAQTLIWKKLEYNFTQHQFDLAEKWCRLALSPLFRNSGPHNIAKLERYSIDKTVTYIN</sequence>
<reference evidence="3" key="1">
    <citation type="journal article" date="2013" name="Genome Announc.">
        <title>Draft genome sequence of the ascomycete Phaeoacremonium aleophilum strain UCR-PA7, a causal agent of the esca disease complex in grapevines.</title>
        <authorList>
            <person name="Blanco-Ulate B."/>
            <person name="Rolshausen P."/>
            <person name="Cantu D."/>
        </authorList>
    </citation>
    <scope>NUCLEOTIDE SEQUENCE [LARGE SCALE GENOMIC DNA]</scope>
    <source>
        <strain evidence="3">UCR-PA7</strain>
    </source>
</reference>
<dbReference type="EMBL" id="KB932817">
    <property type="protein sequence ID" value="EOO03635.1"/>
    <property type="molecule type" value="Genomic_DNA"/>
</dbReference>
<dbReference type="RefSeq" id="XP_007911668.1">
    <property type="nucleotide sequence ID" value="XM_007913477.1"/>
</dbReference>
<dbReference type="GO" id="GO:0090173">
    <property type="term" value="P:regulation of synaptonemal complex assembly"/>
    <property type="evidence" value="ECO:0007669"/>
    <property type="project" value="InterPro"/>
</dbReference>
<dbReference type="OrthoDB" id="65716at2759"/>
<dbReference type="GeneID" id="19329752"/>
<dbReference type="Proteomes" id="UP000014074">
    <property type="component" value="Unassembled WGS sequence"/>
</dbReference>
<protein>
    <submittedName>
        <fullName evidence="2">Putative spo22-domain-containing protein</fullName>
    </submittedName>
</protein>
<evidence type="ECO:0000313" key="3">
    <source>
        <dbReference type="Proteomes" id="UP000014074"/>
    </source>
</evidence>
<dbReference type="eggNOG" id="KOG4814">
    <property type="taxonomic scope" value="Eukaryota"/>
</dbReference>
<evidence type="ECO:0000313" key="2">
    <source>
        <dbReference type="EMBL" id="EOO03635.1"/>
    </source>
</evidence>
<gene>
    <name evidence="2" type="ORF">UCRPA7_886</name>
</gene>
<dbReference type="InterPro" id="IPR013940">
    <property type="entry name" value="Spo22/ZIP4/TEX11"/>
</dbReference>
<dbReference type="KEGG" id="tmn:UCRPA7_886"/>
<name>R8BWC5_PHAM7</name>
<keyword evidence="1" id="KW-0469">Meiosis</keyword>
<dbReference type="AlphaFoldDB" id="R8BWC5"/>
<dbReference type="PANTHER" id="PTHR40375:SF2">
    <property type="entry name" value="SPORULATION-SPECIFIC PROTEIN 22"/>
    <property type="match status" value="1"/>
</dbReference>
<dbReference type="PANTHER" id="PTHR40375">
    <property type="entry name" value="SPORULATION-SPECIFIC PROTEIN 22"/>
    <property type="match status" value="1"/>
</dbReference>
<organism evidence="2 3">
    <name type="scientific">Phaeoacremonium minimum (strain UCR-PA7)</name>
    <name type="common">Esca disease fungus</name>
    <name type="synonym">Togninia minima</name>
    <dbReference type="NCBI Taxonomy" id="1286976"/>
    <lineage>
        <taxon>Eukaryota</taxon>
        <taxon>Fungi</taxon>
        <taxon>Dikarya</taxon>
        <taxon>Ascomycota</taxon>
        <taxon>Pezizomycotina</taxon>
        <taxon>Sordariomycetes</taxon>
        <taxon>Sordariomycetidae</taxon>
        <taxon>Togniniales</taxon>
        <taxon>Togniniaceae</taxon>
        <taxon>Phaeoacremonium</taxon>
    </lineage>
</organism>
<dbReference type="Pfam" id="PF08631">
    <property type="entry name" value="SPO22"/>
    <property type="match status" value="1"/>
</dbReference>
<keyword evidence="3" id="KW-1185">Reference proteome</keyword>
<proteinExistence type="predicted"/>
<dbReference type="InterPro" id="IPR039057">
    <property type="entry name" value="Spo22/ZIP4"/>
</dbReference>